<dbReference type="EMBL" id="JAHRIN010009146">
    <property type="protein sequence ID" value="MEQ2194353.1"/>
    <property type="molecule type" value="Genomic_DNA"/>
</dbReference>
<feature type="region of interest" description="Disordered" evidence="1">
    <location>
        <begin position="272"/>
        <end position="329"/>
    </location>
</feature>
<evidence type="ECO:0000313" key="4">
    <source>
        <dbReference type="EMBL" id="MEQ2194353.1"/>
    </source>
</evidence>
<feature type="domain" description="Serine-threonine/tyrosine-protein kinase catalytic" evidence="3">
    <location>
        <begin position="113"/>
        <end position="161"/>
    </location>
</feature>
<accession>A0ABV0QFV9</accession>
<dbReference type="SUPFAM" id="SSF52058">
    <property type="entry name" value="L domain-like"/>
    <property type="match status" value="1"/>
</dbReference>
<organism evidence="4 5">
    <name type="scientific">Xenoophorus captivus</name>
    <dbReference type="NCBI Taxonomy" id="1517983"/>
    <lineage>
        <taxon>Eukaryota</taxon>
        <taxon>Metazoa</taxon>
        <taxon>Chordata</taxon>
        <taxon>Craniata</taxon>
        <taxon>Vertebrata</taxon>
        <taxon>Euteleostomi</taxon>
        <taxon>Actinopterygii</taxon>
        <taxon>Neopterygii</taxon>
        <taxon>Teleostei</taxon>
        <taxon>Neoteleostei</taxon>
        <taxon>Acanthomorphata</taxon>
        <taxon>Ovalentaria</taxon>
        <taxon>Atherinomorphae</taxon>
        <taxon>Cyprinodontiformes</taxon>
        <taxon>Goodeidae</taxon>
        <taxon>Xenoophorus</taxon>
    </lineage>
</organism>
<feature type="compositionally biased region" description="Basic residues" evidence="1">
    <location>
        <begin position="203"/>
        <end position="217"/>
    </location>
</feature>
<feature type="compositionally biased region" description="Polar residues" evidence="1">
    <location>
        <begin position="305"/>
        <end position="315"/>
    </location>
</feature>
<evidence type="ECO:0000256" key="1">
    <source>
        <dbReference type="SAM" id="MobiDB-lite"/>
    </source>
</evidence>
<dbReference type="Pfam" id="PF01030">
    <property type="entry name" value="Recep_L_domain"/>
    <property type="match status" value="1"/>
</dbReference>
<evidence type="ECO:0000259" key="2">
    <source>
        <dbReference type="Pfam" id="PF01030"/>
    </source>
</evidence>
<feature type="compositionally biased region" description="Polar residues" evidence="1">
    <location>
        <begin position="218"/>
        <end position="256"/>
    </location>
</feature>
<dbReference type="Proteomes" id="UP001434883">
    <property type="component" value="Unassembled WGS sequence"/>
</dbReference>
<feature type="domain" description="Receptor L-domain" evidence="2">
    <location>
        <begin position="40"/>
        <end position="87"/>
    </location>
</feature>
<feature type="non-terminal residue" evidence="4">
    <location>
        <position position="1"/>
    </location>
</feature>
<reference evidence="4 5" key="1">
    <citation type="submission" date="2021-06" db="EMBL/GenBank/DDBJ databases">
        <authorList>
            <person name="Palmer J.M."/>
        </authorList>
    </citation>
    <scope>NUCLEOTIDE SEQUENCE [LARGE SCALE GENOMIC DNA]</scope>
    <source>
        <strain evidence="4 5">XC_2019</strain>
        <tissue evidence="4">Muscle</tissue>
    </source>
</reference>
<dbReference type="InterPro" id="IPR036941">
    <property type="entry name" value="Rcpt_L-dom_sf"/>
</dbReference>
<dbReference type="InterPro" id="IPR000494">
    <property type="entry name" value="Rcpt_L-dom"/>
</dbReference>
<sequence>GNTLYDDRYALAVMINYKKDGQHGLQELCLTNLTGMLSDMGFSFLVMRINSLTSLGLRSLQRINDGGIYITGNKKLCYHNTVNWSRILSTSSRPQRRPKDLVIKDNRPREECGVTVWEMMSHGIEPYSTMCPQEIPDLLEKGERLSQPHICTIDVYMVMVKYPLMYPARATSGRMGKSYSLGLLDDSGDEEYEYMNKQTPVSQRHKPHLLRSSKRRTYSLSSQATTYSQDTTLSIDVRGRQTTSKNKPDSTQQGSKEVQYEYMDIRCNDCEEAPPEHAPPKPPILPRMRGEAKEGEEDEYVESGDYQQPTHQQAVADNKEPCSDNNEADEYEDMGCFAASPTADDAVVYQNMQREGERAVGGTGTGFDPHVRVRNGAGELAATEKSFDNPGYWHSKMFLKPNVMPT</sequence>
<comment type="caution">
    <text evidence="4">The sequence shown here is derived from an EMBL/GenBank/DDBJ whole genome shotgun (WGS) entry which is preliminary data.</text>
</comment>
<evidence type="ECO:0000259" key="3">
    <source>
        <dbReference type="Pfam" id="PF07714"/>
    </source>
</evidence>
<dbReference type="InterPro" id="IPR001245">
    <property type="entry name" value="Ser-Thr/Tyr_kinase_cat_dom"/>
</dbReference>
<gene>
    <name evidence="4" type="ORF">XENOCAPTIV_027922</name>
</gene>
<keyword evidence="5" id="KW-1185">Reference proteome</keyword>
<dbReference type="Gene3D" id="3.80.20.20">
    <property type="entry name" value="Receptor L-domain"/>
    <property type="match status" value="1"/>
</dbReference>
<evidence type="ECO:0000313" key="5">
    <source>
        <dbReference type="Proteomes" id="UP001434883"/>
    </source>
</evidence>
<protein>
    <submittedName>
        <fullName evidence="4">Uncharacterized protein</fullName>
    </submittedName>
</protein>
<name>A0ABV0QFV9_9TELE</name>
<dbReference type="Gene3D" id="1.10.510.10">
    <property type="entry name" value="Transferase(Phosphotransferase) domain 1"/>
    <property type="match status" value="1"/>
</dbReference>
<dbReference type="Pfam" id="PF07714">
    <property type="entry name" value="PK_Tyr_Ser-Thr"/>
    <property type="match status" value="1"/>
</dbReference>
<feature type="region of interest" description="Disordered" evidence="1">
    <location>
        <begin position="197"/>
        <end position="257"/>
    </location>
</feature>
<proteinExistence type="predicted"/>